<accession>A0ABY9XL27</accession>
<reference evidence="1 2" key="1">
    <citation type="journal article" date="2023" name="Access Microbiol">
        <title>The genome of a steinernematid-associated Pseudomonas piscis bacterium encodes the biosynthesis of insect toxins.</title>
        <authorList>
            <person name="Awori R.M."/>
            <person name="Hendre P."/>
            <person name="Amugune N.O."/>
        </authorList>
    </citation>
    <scope>NUCLEOTIDE SEQUENCE [LARGE SCALE GENOMIC DNA]</scope>
    <source>
        <strain evidence="1 2">97</strain>
    </source>
</reference>
<protein>
    <submittedName>
        <fullName evidence="1">Uncharacterized protein</fullName>
    </submittedName>
</protein>
<dbReference type="RefSeq" id="WP_189761437.1">
    <property type="nucleotide sequence ID" value="NZ_CAWPOQ010000173.1"/>
</dbReference>
<gene>
    <name evidence="1" type="ORF">QL112_005700</name>
</gene>
<dbReference type="EMBL" id="CP133647">
    <property type="protein sequence ID" value="WNH03196.1"/>
    <property type="molecule type" value="Genomic_DNA"/>
</dbReference>
<keyword evidence="2" id="KW-1185">Reference proteome</keyword>
<organism evidence="1 2">
    <name type="scientific">Xenorhabdus griffiniae</name>
    <dbReference type="NCBI Taxonomy" id="351672"/>
    <lineage>
        <taxon>Bacteria</taxon>
        <taxon>Pseudomonadati</taxon>
        <taxon>Pseudomonadota</taxon>
        <taxon>Gammaproteobacteria</taxon>
        <taxon>Enterobacterales</taxon>
        <taxon>Morganellaceae</taxon>
        <taxon>Xenorhabdus</taxon>
    </lineage>
</organism>
<name>A0ABY9XL27_9GAMM</name>
<dbReference type="GeneID" id="88855031"/>
<evidence type="ECO:0000313" key="2">
    <source>
        <dbReference type="Proteomes" id="UP001300348"/>
    </source>
</evidence>
<proteinExistence type="predicted"/>
<dbReference type="Proteomes" id="UP001300348">
    <property type="component" value="Chromosome"/>
</dbReference>
<sequence length="76" mass="8604">MKKLKVTISGLTENNTADSVNFKIWQHDKLLVEDTLKGKISGEYIKAYDVDCSDEPIRVEHNRNDLLSLEITANIA</sequence>
<evidence type="ECO:0000313" key="1">
    <source>
        <dbReference type="EMBL" id="WNH03196.1"/>
    </source>
</evidence>